<dbReference type="InterPro" id="IPR006311">
    <property type="entry name" value="TAT_signal"/>
</dbReference>
<dbReference type="PROSITE" id="PS51318">
    <property type="entry name" value="TAT"/>
    <property type="match status" value="1"/>
</dbReference>
<evidence type="ECO:0000313" key="1">
    <source>
        <dbReference type="EMBL" id="NDY92679.1"/>
    </source>
</evidence>
<evidence type="ECO:0008006" key="3">
    <source>
        <dbReference type="Google" id="ProtNLM"/>
    </source>
</evidence>
<name>A0A7C9TKA7_9BURK</name>
<dbReference type="RefSeq" id="WP_163458727.1">
    <property type="nucleotide sequence ID" value="NZ_JAAGOH010000020.1"/>
</dbReference>
<dbReference type="Proteomes" id="UP000484255">
    <property type="component" value="Unassembled WGS sequence"/>
</dbReference>
<dbReference type="AlphaFoldDB" id="A0A7C9TKA7"/>
<accession>A0A7C9TKA7</accession>
<sequence>MAAIPNATPAAASLDEVIHHLNTLSRRGLLRSAGALLAGAGVGALGTTAARAALPPGVKHLTEAEAAVFARVAEVTLPVVGTRLRPWAPEEILTTLDAALLAGMAPHLLAGLKGGVAYFNDGPRGRFGKPFTALEDGPARLFLDAWGASAEPPQRGLAMGLKKLVQLSYWANPASWAPLGYDGPMTPRVQLTRLGNAPLPRA</sequence>
<reference evidence="1 2" key="1">
    <citation type="submission" date="2020-02" db="EMBL/GenBank/DDBJ databases">
        <title>Ideonella bacterium strain TBM-1.</title>
        <authorList>
            <person name="Chen W.-M."/>
        </authorList>
    </citation>
    <scope>NUCLEOTIDE SEQUENCE [LARGE SCALE GENOMIC DNA]</scope>
    <source>
        <strain evidence="1 2">TBM-1</strain>
    </source>
</reference>
<comment type="caution">
    <text evidence="1">The sequence shown here is derived from an EMBL/GenBank/DDBJ whole genome shotgun (WGS) entry which is preliminary data.</text>
</comment>
<proteinExistence type="predicted"/>
<organism evidence="1 2">
    <name type="scientific">Ideonella livida</name>
    <dbReference type="NCBI Taxonomy" id="2707176"/>
    <lineage>
        <taxon>Bacteria</taxon>
        <taxon>Pseudomonadati</taxon>
        <taxon>Pseudomonadota</taxon>
        <taxon>Betaproteobacteria</taxon>
        <taxon>Burkholderiales</taxon>
        <taxon>Sphaerotilaceae</taxon>
        <taxon>Ideonella</taxon>
    </lineage>
</organism>
<dbReference type="EMBL" id="JAAGOH010000020">
    <property type="protein sequence ID" value="NDY92679.1"/>
    <property type="molecule type" value="Genomic_DNA"/>
</dbReference>
<protein>
    <recommendedName>
        <fullName evidence="3">Gluconate 2-dehydrogenase subunit 3 family protein</fullName>
    </recommendedName>
</protein>
<evidence type="ECO:0000313" key="2">
    <source>
        <dbReference type="Proteomes" id="UP000484255"/>
    </source>
</evidence>
<keyword evidence="2" id="KW-1185">Reference proteome</keyword>
<gene>
    <name evidence="1" type="ORF">G3A44_15925</name>
</gene>